<evidence type="ECO:0000256" key="1">
    <source>
        <dbReference type="SAM" id="MobiDB-lite"/>
    </source>
</evidence>
<evidence type="ECO:0000256" key="2">
    <source>
        <dbReference type="SAM" id="Phobius"/>
    </source>
</evidence>
<dbReference type="EMBL" id="BAAAPB010000002">
    <property type="protein sequence ID" value="GAA1965790.1"/>
    <property type="molecule type" value="Genomic_DNA"/>
</dbReference>
<feature type="transmembrane region" description="Helical" evidence="2">
    <location>
        <begin position="79"/>
        <end position="101"/>
    </location>
</feature>
<feature type="transmembrane region" description="Helical" evidence="2">
    <location>
        <begin position="148"/>
        <end position="169"/>
    </location>
</feature>
<keyword evidence="4" id="KW-1185">Reference proteome</keyword>
<feature type="transmembrane region" description="Helical" evidence="2">
    <location>
        <begin position="122"/>
        <end position="142"/>
    </location>
</feature>
<keyword evidence="2" id="KW-1133">Transmembrane helix</keyword>
<comment type="caution">
    <text evidence="3">The sequence shown here is derived from an EMBL/GenBank/DDBJ whole genome shotgun (WGS) entry which is preliminary data.</text>
</comment>
<evidence type="ECO:0000313" key="3">
    <source>
        <dbReference type="EMBL" id="GAA1965790.1"/>
    </source>
</evidence>
<keyword evidence="2" id="KW-0812">Transmembrane</keyword>
<evidence type="ECO:0000313" key="4">
    <source>
        <dbReference type="Proteomes" id="UP001500571"/>
    </source>
</evidence>
<feature type="region of interest" description="Disordered" evidence="1">
    <location>
        <begin position="1"/>
        <end position="32"/>
    </location>
</feature>
<keyword evidence="2" id="KW-0472">Membrane</keyword>
<reference evidence="3 4" key="1">
    <citation type="journal article" date="2019" name="Int. J. Syst. Evol. Microbiol.">
        <title>The Global Catalogue of Microorganisms (GCM) 10K type strain sequencing project: providing services to taxonomists for standard genome sequencing and annotation.</title>
        <authorList>
            <consortium name="The Broad Institute Genomics Platform"/>
            <consortium name="The Broad Institute Genome Sequencing Center for Infectious Disease"/>
            <person name="Wu L."/>
            <person name="Ma J."/>
        </authorList>
    </citation>
    <scope>NUCLEOTIDE SEQUENCE [LARGE SCALE GENOMIC DNA]</scope>
    <source>
        <strain evidence="3 4">JCM 15309</strain>
    </source>
</reference>
<protein>
    <recommendedName>
        <fullName evidence="5">Sodium:proton antiporter</fullName>
    </recommendedName>
</protein>
<name>A0ABN2R9Q8_9ACTN</name>
<organism evidence="3 4">
    <name type="scientific">Nocardioides panacihumi</name>
    <dbReference type="NCBI Taxonomy" id="400774"/>
    <lineage>
        <taxon>Bacteria</taxon>
        <taxon>Bacillati</taxon>
        <taxon>Actinomycetota</taxon>
        <taxon>Actinomycetes</taxon>
        <taxon>Propionibacteriales</taxon>
        <taxon>Nocardioidaceae</taxon>
        <taxon>Nocardioides</taxon>
    </lineage>
</organism>
<proteinExistence type="predicted"/>
<gene>
    <name evidence="3" type="ORF">GCM10009798_27670</name>
</gene>
<dbReference type="InterPro" id="IPR046291">
    <property type="entry name" value="DUF6328"/>
</dbReference>
<accession>A0ABN2R9Q8</accession>
<evidence type="ECO:0008006" key="5">
    <source>
        <dbReference type="Google" id="ProtNLM"/>
    </source>
</evidence>
<dbReference type="Proteomes" id="UP001500571">
    <property type="component" value="Unassembled WGS sequence"/>
</dbReference>
<sequence>MGSFYQSGLDTDPGMTPDEAPSSGHGDGRDETAAERMDRLWDDILQELRVMQTGAQLFAGFLLTLPFQSSFSELDDFGTALYLGMVSLAVITTALVMTAVATHQRLTGEHVKDRVVAVGRGVVRAVVVMLALILVGISVFVFDVVVNRTAALVAGGVAAVVLATLLLVVPELLRRVR</sequence>
<dbReference type="Pfam" id="PF19853">
    <property type="entry name" value="DUF6328"/>
    <property type="match status" value="1"/>
</dbReference>